<feature type="region of interest" description="Disordered" evidence="1">
    <location>
        <begin position="1"/>
        <end position="24"/>
    </location>
</feature>
<dbReference type="RefSeq" id="WP_184759999.1">
    <property type="nucleotide sequence ID" value="NZ_BAABEK010000057.1"/>
</dbReference>
<evidence type="ECO:0000313" key="3">
    <source>
        <dbReference type="Proteomes" id="UP000534286"/>
    </source>
</evidence>
<evidence type="ECO:0000313" key="2">
    <source>
        <dbReference type="EMBL" id="MBB4944119.1"/>
    </source>
</evidence>
<name>A0A7W7S5A1_9ACTN</name>
<feature type="compositionally biased region" description="Gly residues" evidence="1">
    <location>
        <begin position="1"/>
        <end position="10"/>
    </location>
</feature>
<reference evidence="2 3" key="1">
    <citation type="submission" date="2020-08" db="EMBL/GenBank/DDBJ databases">
        <title>Sequencing the genomes of 1000 actinobacteria strains.</title>
        <authorList>
            <person name="Klenk H.-P."/>
        </authorList>
    </citation>
    <scope>NUCLEOTIDE SEQUENCE [LARGE SCALE GENOMIC DNA]</scope>
    <source>
        <strain evidence="2 3">DSM 43023</strain>
    </source>
</reference>
<dbReference type="Proteomes" id="UP000534286">
    <property type="component" value="Unassembled WGS sequence"/>
</dbReference>
<proteinExistence type="predicted"/>
<dbReference type="EMBL" id="JACHJU010000007">
    <property type="protein sequence ID" value="MBB4944119.1"/>
    <property type="molecule type" value="Genomic_DNA"/>
</dbReference>
<comment type="caution">
    <text evidence="2">The sequence shown here is derived from an EMBL/GenBank/DDBJ whole genome shotgun (WGS) entry which is preliminary data.</text>
</comment>
<evidence type="ECO:0000256" key="1">
    <source>
        <dbReference type="SAM" id="MobiDB-lite"/>
    </source>
</evidence>
<dbReference type="AlphaFoldDB" id="A0A7W7S5A1"/>
<gene>
    <name evidence="2" type="ORF">FHR32_008522</name>
</gene>
<accession>A0A7W7S5A1</accession>
<keyword evidence="3" id="KW-1185">Reference proteome</keyword>
<sequence>MGSRSSGGGPLPSTHGRGSGAVIHVSSVVTTGPPAAMTDGTPCVYIGMRATPKTA</sequence>
<protein>
    <submittedName>
        <fullName evidence="2">Uncharacterized protein</fullName>
    </submittedName>
</protein>
<organism evidence="2 3">
    <name type="scientific">Streptosporangium album</name>
    <dbReference type="NCBI Taxonomy" id="47479"/>
    <lineage>
        <taxon>Bacteria</taxon>
        <taxon>Bacillati</taxon>
        <taxon>Actinomycetota</taxon>
        <taxon>Actinomycetes</taxon>
        <taxon>Streptosporangiales</taxon>
        <taxon>Streptosporangiaceae</taxon>
        <taxon>Streptosporangium</taxon>
    </lineage>
</organism>